<keyword evidence="1" id="KW-1133">Transmembrane helix</keyword>
<protein>
    <recommendedName>
        <fullName evidence="4">Type 4 fimbrial biogenesis protein PilX N-terminal domain-containing protein</fullName>
    </recommendedName>
</protein>
<dbReference type="EMBL" id="JAVXZY010000001">
    <property type="protein sequence ID" value="MDT8998159.1"/>
    <property type="molecule type" value="Genomic_DNA"/>
</dbReference>
<keyword evidence="3" id="KW-1185">Reference proteome</keyword>
<gene>
    <name evidence="2" type="ORF">RQP53_02595</name>
</gene>
<accession>A0ABU3P6G7</accession>
<keyword evidence="1" id="KW-0812">Transmembrane</keyword>
<name>A0ABU3P6G7_9BURK</name>
<organism evidence="2 3">
    <name type="scientific">Roseateles aquae</name>
    <dbReference type="NCBI Taxonomy" id="3077235"/>
    <lineage>
        <taxon>Bacteria</taxon>
        <taxon>Pseudomonadati</taxon>
        <taxon>Pseudomonadota</taxon>
        <taxon>Betaproteobacteria</taxon>
        <taxon>Burkholderiales</taxon>
        <taxon>Sphaerotilaceae</taxon>
        <taxon>Roseateles</taxon>
    </lineage>
</organism>
<feature type="transmembrane region" description="Helical" evidence="1">
    <location>
        <begin position="12"/>
        <end position="32"/>
    </location>
</feature>
<proteinExistence type="predicted"/>
<evidence type="ECO:0000256" key="1">
    <source>
        <dbReference type="SAM" id="Phobius"/>
    </source>
</evidence>
<evidence type="ECO:0000313" key="3">
    <source>
        <dbReference type="Proteomes" id="UP001246372"/>
    </source>
</evidence>
<reference evidence="2" key="1">
    <citation type="submission" date="2023-09" db="EMBL/GenBank/DDBJ databases">
        <title>Paucibacter sp. APW11 Genome sequencing and assembly.</title>
        <authorList>
            <person name="Kim I."/>
        </authorList>
    </citation>
    <scope>NUCLEOTIDE SEQUENCE</scope>
    <source>
        <strain evidence="2">APW11</strain>
    </source>
</reference>
<comment type="caution">
    <text evidence="2">The sequence shown here is derived from an EMBL/GenBank/DDBJ whole genome shotgun (WGS) entry which is preliminary data.</text>
</comment>
<dbReference type="Proteomes" id="UP001246372">
    <property type="component" value="Unassembled WGS sequence"/>
</dbReference>
<evidence type="ECO:0000313" key="2">
    <source>
        <dbReference type="EMBL" id="MDT8998159.1"/>
    </source>
</evidence>
<sequence length="229" mass="23587">MMRRFQAGVSLISLMVGLAISMFAVMGALALYRSASLNMFGNGGLVRNAAQDGQLASGLLSAQIALQGAGYGISNAASGTDLLLLGNGSISNGRLSGTPTTILNSATSGNLLVWGEQINGVYRCQALLIDSNDKSLRLYKSSGSCSPLASNWNGAMGWSSSTLIAPHVLSQAPRLSLRGNAGCWPYGAVPNTISSLAAPSAPLELQLGYDTSTAGASNTYTLCLSNFRS</sequence>
<evidence type="ECO:0008006" key="4">
    <source>
        <dbReference type="Google" id="ProtNLM"/>
    </source>
</evidence>
<keyword evidence="1" id="KW-0472">Membrane</keyword>